<proteinExistence type="predicted"/>
<keyword evidence="2" id="KW-1185">Reference proteome</keyword>
<accession>A0A9W6B4Z6</accession>
<sequence>MKEAIKAINERIELKSQLFRYVEYVESTFDSRTEAEFKYRHEIIKKEIKSDVQELKRAKEKIIEKQV</sequence>
<evidence type="ECO:0000313" key="1">
    <source>
        <dbReference type="EMBL" id="GLB51735.1"/>
    </source>
</evidence>
<organism evidence="1 2">
    <name type="scientific">Neptunitalea chrysea</name>
    <dbReference type="NCBI Taxonomy" id="1647581"/>
    <lineage>
        <taxon>Bacteria</taxon>
        <taxon>Pseudomonadati</taxon>
        <taxon>Bacteroidota</taxon>
        <taxon>Flavobacteriia</taxon>
        <taxon>Flavobacteriales</taxon>
        <taxon>Flavobacteriaceae</taxon>
        <taxon>Neptunitalea</taxon>
    </lineage>
</organism>
<dbReference type="RefSeq" id="WP_281752575.1">
    <property type="nucleotide sequence ID" value="NZ_BRVP01000004.1"/>
</dbReference>
<dbReference type="Proteomes" id="UP001143545">
    <property type="component" value="Unassembled WGS sequence"/>
</dbReference>
<name>A0A9W6B4Z6_9FLAO</name>
<reference evidence="1" key="1">
    <citation type="submission" date="2022-07" db="EMBL/GenBank/DDBJ databases">
        <title>Taxonomy of Novel Oxalotrophic and Methylotrophic Bacteria.</title>
        <authorList>
            <person name="Sahin N."/>
            <person name="Tani A."/>
        </authorList>
    </citation>
    <scope>NUCLEOTIDE SEQUENCE</scope>
    <source>
        <strain evidence="1">AM327</strain>
    </source>
</reference>
<comment type="caution">
    <text evidence="1">The sequence shown here is derived from an EMBL/GenBank/DDBJ whole genome shotgun (WGS) entry which is preliminary data.</text>
</comment>
<dbReference type="AlphaFoldDB" id="A0A9W6B4Z6"/>
<evidence type="ECO:0000313" key="2">
    <source>
        <dbReference type="Proteomes" id="UP001143545"/>
    </source>
</evidence>
<dbReference type="EMBL" id="BRVP01000004">
    <property type="protein sequence ID" value="GLB51735.1"/>
    <property type="molecule type" value="Genomic_DNA"/>
</dbReference>
<protein>
    <submittedName>
        <fullName evidence="1">Uncharacterized protein</fullName>
    </submittedName>
</protein>
<gene>
    <name evidence="1" type="ORF">NBRC110019_07740</name>
</gene>